<gene>
    <name evidence="2" type="ORF">CLOSYM_02212</name>
</gene>
<dbReference type="AlphaFoldDB" id="A0ABC9TY76"/>
<organism evidence="2 3">
    <name type="scientific">[Clostridium] symbiosum ATCC 14940</name>
    <dbReference type="NCBI Taxonomy" id="411472"/>
    <lineage>
        <taxon>Bacteria</taxon>
        <taxon>Bacillati</taxon>
        <taxon>Bacillota</taxon>
        <taxon>Clostridia</taxon>
        <taxon>Lachnospirales</taxon>
        <taxon>Lachnospiraceae</taxon>
        <taxon>Otoolea</taxon>
    </lineage>
</organism>
<dbReference type="PANTHER" id="PTHR36178">
    <property type="entry name" value="SLR0625 PROTEIN"/>
    <property type="match status" value="1"/>
</dbReference>
<keyword evidence="1" id="KW-0812">Transmembrane</keyword>
<sequence length="411" mass="43589">MRRKSIMGFDAATSTLTLDLLATTGFGCLMVFLGKAIVRRVKPFQDWGIPAPVVGGLLVALILSYLKITGLFAVQWTSTLGSHLMNLFFTCVGFGFSKTLLERGKKFCAGIALSVLLLVLLQGLLGMFLAQMLGLHPLLGIQIGTGALAGGVGTTSAFGPVYEGMGAVGATEIGVSAATVGMILGSLTGGPLAVMLIKRYKLKADPQDGALQAGGSEEKTALDTGKLLSTICMITIIAACGIPIYMLLSMIPYIEMPYFIGCLFAGAIARNILEAFHVDIHLPEVETVEHISLDIFLAITIMTMDLSRITNAVGPMLIILFVVTIATLVFTYFIGFRMYHGDYNAACMCAGLIGMGMGSGSNAVANERAVMDKYGYSHIAWILYPAFSVLCVDIFNPLFMSLVPGFLGLGG</sequence>
<dbReference type="PANTHER" id="PTHR36178:SF1">
    <property type="entry name" value="SODIUM_GLUTAMATE SYMPORTER"/>
    <property type="match status" value="1"/>
</dbReference>
<accession>A0ABC9TY76</accession>
<feature type="transmembrane region" description="Helical" evidence="1">
    <location>
        <begin position="343"/>
        <end position="361"/>
    </location>
</feature>
<reference evidence="2 3" key="1">
    <citation type="submission" date="2013-07" db="EMBL/GenBank/DDBJ databases">
        <authorList>
            <person name="Weinstock G."/>
            <person name="Sodergren E."/>
            <person name="Wylie T."/>
            <person name="Fulton L."/>
            <person name="Fulton R."/>
            <person name="Fronick C."/>
            <person name="O'Laughlin M."/>
            <person name="Godfrey J."/>
            <person name="Miner T."/>
            <person name="Herter B."/>
            <person name="Appelbaum E."/>
            <person name="Cordes M."/>
            <person name="Lek S."/>
            <person name="Wollam A."/>
            <person name="Pepin K.H."/>
            <person name="Palsikar V.B."/>
            <person name="Mitreva M."/>
            <person name="Wilson R.K."/>
        </authorList>
    </citation>
    <scope>NUCLEOTIDE SEQUENCE [LARGE SCALE GENOMIC DNA]</scope>
    <source>
        <strain evidence="2 3">ATCC 14940</strain>
    </source>
</reference>
<feature type="transmembrane region" description="Helical" evidence="1">
    <location>
        <begin position="72"/>
        <end position="95"/>
    </location>
</feature>
<dbReference type="EMBL" id="AWSU01000164">
    <property type="protein sequence ID" value="ERI77179.1"/>
    <property type="molecule type" value="Genomic_DNA"/>
</dbReference>
<keyword evidence="1" id="KW-1133">Transmembrane helix</keyword>
<dbReference type="Proteomes" id="UP000016491">
    <property type="component" value="Unassembled WGS sequence"/>
</dbReference>
<feature type="transmembrane region" description="Helical" evidence="1">
    <location>
        <begin position="173"/>
        <end position="197"/>
    </location>
</feature>
<evidence type="ECO:0000313" key="3">
    <source>
        <dbReference type="Proteomes" id="UP000016491"/>
    </source>
</evidence>
<evidence type="ECO:0000256" key="1">
    <source>
        <dbReference type="SAM" id="Phobius"/>
    </source>
</evidence>
<dbReference type="InterPro" id="IPR004445">
    <property type="entry name" value="GltS"/>
</dbReference>
<feature type="transmembrane region" description="Helical" evidence="1">
    <location>
        <begin position="381"/>
        <end position="409"/>
    </location>
</feature>
<feature type="transmembrane region" description="Helical" evidence="1">
    <location>
        <begin position="227"/>
        <end position="248"/>
    </location>
</feature>
<feature type="transmembrane region" description="Helical" evidence="1">
    <location>
        <begin position="107"/>
        <end position="130"/>
    </location>
</feature>
<protein>
    <submittedName>
        <fullName evidence="2">Sodium/glutamate symporter</fullName>
    </submittedName>
</protein>
<feature type="transmembrane region" description="Helical" evidence="1">
    <location>
        <begin position="47"/>
        <end position="66"/>
    </location>
</feature>
<name>A0ABC9TY76_CLOSY</name>
<comment type="caution">
    <text evidence="2">The sequence shown here is derived from an EMBL/GenBank/DDBJ whole genome shotgun (WGS) entry which is preliminary data.</text>
</comment>
<feature type="transmembrane region" description="Helical" evidence="1">
    <location>
        <begin position="20"/>
        <end position="38"/>
    </location>
</feature>
<keyword evidence="1" id="KW-0472">Membrane</keyword>
<dbReference type="Pfam" id="PF03616">
    <property type="entry name" value="Glt_symporter"/>
    <property type="match status" value="1"/>
</dbReference>
<evidence type="ECO:0000313" key="2">
    <source>
        <dbReference type="EMBL" id="ERI77179.1"/>
    </source>
</evidence>
<feature type="transmembrane region" description="Helical" evidence="1">
    <location>
        <begin position="312"/>
        <end position="336"/>
    </location>
</feature>
<proteinExistence type="predicted"/>